<evidence type="ECO:0000313" key="3">
    <source>
        <dbReference type="Proteomes" id="UP001550210"/>
    </source>
</evidence>
<keyword evidence="3" id="KW-1185">Reference proteome</keyword>
<protein>
    <recommendedName>
        <fullName evidence="4">Replication restart DNA helicase PriA</fullName>
    </recommendedName>
</protein>
<evidence type="ECO:0000256" key="1">
    <source>
        <dbReference type="SAM" id="MobiDB-lite"/>
    </source>
</evidence>
<organism evidence="2 3">
    <name type="scientific">Streptomyces ossamyceticus</name>
    <dbReference type="NCBI Taxonomy" id="249581"/>
    <lineage>
        <taxon>Bacteria</taxon>
        <taxon>Bacillati</taxon>
        <taxon>Actinomycetota</taxon>
        <taxon>Actinomycetes</taxon>
        <taxon>Kitasatosporales</taxon>
        <taxon>Streptomycetaceae</taxon>
        <taxon>Streptomyces</taxon>
    </lineage>
</organism>
<name>A0ABV2USM8_9ACTN</name>
<gene>
    <name evidence="2" type="ORF">ABZZ21_08200</name>
</gene>
<feature type="region of interest" description="Disordered" evidence="1">
    <location>
        <begin position="56"/>
        <end position="77"/>
    </location>
</feature>
<evidence type="ECO:0008006" key="4">
    <source>
        <dbReference type="Google" id="ProtNLM"/>
    </source>
</evidence>
<dbReference type="EMBL" id="JBEXPZ010000008">
    <property type="protein sequence ID" value="MET9844556.1"/>
    <property type="molecule type" value="Genomic_DNA"/>
</dbReference>
<accession>A0ABV2USM8</accession>
<proteinExistence type="predicted"/>
<sequence length="77" mass="8320">MKITPLRGAGVVWLKCPACRLKCRPTAVGPDGGCPRCDHARMLRLSFGERAAVVGEAHETAARTDRTTRPAPGIHRD</sequence>
<reference evidence="2 3" key="1">
    <citation type="submission" date="2024-06" db="EMBL/GenBank/DDBJ databases">
        <title>The Natural Products Discovery Center: Release of the First 8490 Sequenced Strains for Exploring Actinobacteria Biosynthetic Diversity.</title>
        <authorList>
            <person name="Kalkreuter E."/>
            <person name="Kautsar S.A."/>
            <person name="Yang D."/>
            <person name="Bader C.D."/>
            <person name="Teijaro C.N."/>
            <person name="Fluegel L."/>
            <person name="Davis C.M."/>
            <person name="Simpson J.R."/>
            <person name="Lauterbach L."/>
            <person name="Steele A.D."/>
            <person name="Gui C."/>
            <person name="Meng S."/>
            <person name="Li G."/>
            <person name="Viehrig K."/>
            <person name="Ye F."/>
            <person name="Su P."/>
            <person name="Kiefer A.F."/>
            <person name="Nichols A."/>
            <person name="Cepeda A.J."/>
            <person name="Yan W."/>
            <person name="Fan B."/>
            <person name="Jiang Y."/>
            <person name="Adhikari A."/>
            <person name="Zheng C.-J."/>
            <person name="Schuster L."/>
            <person name="Cowan T.M."/>
            <person name="Smanski M.J."/>
            <person name="Chevrette M.G."/>
            <person name="De Carvalho L.P.S."/>
            <person name="Shen B."/>
        </authorList>
    </citation>
    <scope>NUCLEOTIDE SEQUENCE [LARGE SCALE GENOMIC DNA]</scope>
    <source>
        <strain evidence="2 3">NPDC006434</strain>
    </source>
</reference>
<comment type="caution">
    <text evidence="2">The sequence shown here is derived from an EMBL/GenBank/DDBJ whole genome shotgun (WGS) entry which is preliminary data.</text>
</comment>
<evidence type="ECO:0000313" key="2">
    <source>
        <dbReference type="EMBL" id="MET9844556.1"/>
    </source>
</evidence>
<dbReference type="Proteomes" id="UP001550210">
    <property type="component" value="Unassembled WGS sequence"/>
</dbReference>
<dbReference type="RefSeq" id="WP_355394267.1">
    <property type="nucleotide sequence ID" value="NZ_JBEGHN010000001.1"/>
</dbReference>